<dbReference type="RefSeq" id="WP_332291024.1">
    <property type="nucleotide sequence ID" value="NZ_JAZIBG010000036.1"/>
</dbReference>
<dbReference type="SUPFAM" id="SSF48452">
    <property type="entry name" value="TPR-like"/>
    <property type="match status" value="1"/>
</dbReference>
<protein>
    <recommendedName>
        <fullName evidence="2">Tc toxin complex TcA C-terminal TcB-binding domain-containing protein</fullName>
    </recommendedName>
</protein>
<feature type="coiled-coil region" evidence="1">
    <location>
        <begin position="722"/>
        <end position="749"/>
    </location>
</feature>
<evidence type="ECO:0000259" key="2">
    <source>
        <dbReference type="Pfam" id="PF18276"/>
    </source>
</evidence>
<dbReference type="Proteomes" id="UP001336250">
    <property type="component" value="Unassembled WGS sequence"/>
</dbReference>
<evidence type="ECO:0000313" key="4">
    <source>
        <dbReference type="Proteomes" id="UP001336250"/>
    </source>
</evidence>
<evidence type="ECO:0000313" key="3">
    <source>
        <dbReference type="EMBL" id="MEF7615718.1"/>
    </source>
</evidence>
<dbReference type="Pfam" id="PF18276">
    <property type="entry name" value="TcA_TcB_BD"/>
    <property type="match status" value="1"/>
</dbReference>
<dbReference type="InterPro" id="IPR040840">
    <property type="entry name" value="TcA_TcB_BD"/>
</dbReference>
<keyword evidence="4" id="KW-1185">Reference proteome</keyword>
<sequence>MAPKYLAENRYAFVIDAAREIDRSSYEIDTPETAFERDVQRRLAVANRLLASGRPAAALEDYLSLRGVIAAVLYPRIPPFVGSQADWPRLVRAGIAEAAIVKGAQMLERTPALSTAVPKAFGATTAMSADAGQLFAQVEQAGLADADGALAASMAEMQSAFEAGDFAAAAKTAAVAAKQSQDAQLRAALLHDQAILMERGGQGAKAAQVMQQSIDTFAEAKKPEPQLDAMAALAGMQARAGQADAAKATLAQADELRRKLSVFPVVTGGRLALDQAGPTRIRPSLTATRVGPSLTAVGAVRPLPRRDTPAPAPAPAEAAAAAQPLEAGVVQLMANQAFAARRTAKTVTVFDAKRQPVSAAVGDGGAGMDALYATLRDTRDVALLTGYLSHHTVTVAYLGHIVGWVLPMAIGDCRAALGAYEEAEDEYLSTLGYKYLNVAVESVVLWLRLGELYLDWGDRLYRNAANVVAEFDAAKAVYQKVLALDGTLDAGSPLYSHPTFAPMKERAALAVQKALIAGEAHDENPRVTMVLARARMQLGKIAAGLNFLGMSLHVPPFSWEHLQNLARYFAQHAAQVEQSYIQFKSSGENETLREQQMAQQASVAAASVELERRGLAETREGVDVANAGLNYATVQRDNATEMRDRFNAVRWELQELERLQAWAGSASNDEVKLNVKNATYYSADSKPRSHVLFDLANRRAQIGHDLEAARLQNEIDAANAYRGMAQQQVEQAQARVAVAQQRVQIAALQAQYAQENLAFLKGREFSATMWYDLAREARRIAQRYQDMAVEVAVLMEKAYEAETGRDLRKIKLDYGLDQLNGLLAADALLLDIDYFSLDFVRTKSKKAPMKQTLSLADQFPMAFDQLVRSGRALFETTLEHFDRRYPGFYLQKVKQVELLFVGLAGTEGVHGTLRNIGLSKFRRRDGTVADQVYPADVMPLTDYDVRQDAVVFQLSANELRLFENNGIATVWQIEVPKHSNTFELSQILDVQLVMYYDGFFDPNLERSVVAALPAQGTGTRSFALRLTAPDELFFLRSQGEARLVLDAGLLPANQADPQLRSYFLQARGPAAAGLKLRVDWAGLGAGQLFEFDAQGNADGAAFAAPTGRTLFDTLQFRVDAADNPQLVKDGVLDLAGLQDLALFVDYGFTYRG</sequence>
<keyword evidence="1" id="KW-0175">Coiled coil</keyword>
<dbReference type="AlphaFoldDB" id="A0AAW9Q6T9"/>
<dbReference type="InterPro" id="IPR011990">
    <property type="entry name" value="TPR-like_helical_dom_sf"/>
</dbReference>
<reference evidence="3 4" key="1">
    <citation type="submission" date="2024-02" db="EMBL/GenBank/DDBJ databases">
        <title>Genome sequence of Aquincola sp. MAHUQ-54.</title>
        <authorList>
            <person name="Huq M.A."/>
        </authorList>
    </citation>
    <scope>NUCLEOTIDE SEQUENCE [LARGE SCALE GENOMIC DNA]</scope>
    <source>
        <strain evidence="3 4">MAHUQ-54</strain>
    </source>
</reference>
<accession>A0AAW9Q6T9</accession>
<name>A0AAW9Q6T9_9BURK</name>
<evidence type="ECO:0000256" key="1">
    <source>
        <dbReference type="SAM" id="Coils"/>
    </source>
</evidence>
<organism evidence="3 4">
    <name type="scientific">Aquincola agrisoli</name>
    <dbReference type="NCBI Taxonomy" id="3119538"/>
    <lineage>
        <taxon>Bacteria</taxon>
        <taxon>Pseudomonadati</taxon>
        <taxon>Pseudomonadota</taxon>
        <taxon>Betaproteobacteria</taxon>
        <taxon>Burkholderiales</taxon>
        <taxon>Sphaerotilaceae</taxon>
        <taxon>Aquincola</taxon>
    </lineage>
</organism>
<dbReference type="EMBL" id="JAZIBG010000036">
    <property type="protein sequence ID" value="MEF7615718.1"/>
    <property type="molecule type" value="Genomic_DNA"/>
</dbReference>
<gene>
    <name evidence="3" type="ORF">V4F39_17525</name>
</gene>
<comment type="caution">
    <text evidence="3">The sequence shown here is derived from an EMBL/GenBank/DDBJ whole genome shotgun (WGS) entry which is preliminary data.</text>
</comment>
<feature type="domain" description="Tc toxin complex TcA C-terminal TcB-binding" evidence="2">
    <location>
        <begin position="727"/>
        <end position="996"/>
    </location>
</feature>
<proteinExistence type="predicted"/>